<accession>A0AAD8ID26</accession>
<dbReference type="EMBL" id="JAUIZM010000005">
    <property type="protein sequence ID" value="KAK1383544.1"/>
    <property type="molecule type" value="Genomic_DNA"/>
</dbReference>
<evidence type="ECO:0000313" key="2">
    <source>
        <dbReference type="Proteomes" id="UP001237642"/>
    </source>
</evidence>
<evidence type="ECO:0000313" key="1">
    <source>
        <dbReference type="EMBL" id="KAK1383544.1"/>
    </source>
</evidence>
<comment type="caution">
    <text evidence="1">The sequence shown here is derived from an EMBL/GenBank/DDBJ whole genome shotgun (WGS) entry which is preliminary data.</text>
</comment>
<protein>
    <submittedName>
        <fullName evidence="1">Uncharacterized protein</fullName>
    </submittedName>
</protein>
<organism evidence="1 2">
    <name type="scientific">Heracleum sosnowskyi</name>
    <dbReference type="NCBI Taxonomy" id="360622"/>
    <lineage>
        <taxon>Eukaryota</taxon>
        <taxon>Viridiplantae</taxon>
        <taxon>Streptophyta</taxon>
        <taxon>Embryophyta</taxon>
        <taxon>Tracheophyta</taxon>
        <taxon>Spermatophyta</taxon>
        <taxon>Magnoliopsida</taxon>
        <taxon>eudicotyledons</taxon>
        <taxon>Gunneridae</taxon>
        <taxon>Pentapetalae</taxon>
        <taxon>asterids</taxon>
        <taxon>campanulids</taxon>
        <taxon>Apiales</taxon>
        <taxon>Apiaceae</taxon>
        <taxon>Apioideae</taxon>
        <taxon>apioid superclade</taxon>
        <taxon>Tordylieae</taxon>
        <taxon>Tordyliinae</taxon>
        <taxon>Heracleum</taxon>
    </lineage>
</organism>
<reference evidence="1" key="1">
    <citation type="submission" date="2023-02" db="EMBL/GenBank/DDBJ databases">
        <title>Genome of toxic invasive species Heracleum sosnowskyi carries increased number of genes despite the absence of recent whole-genome duplications.</title>
        <authorList>
            <person name="Schelkunov M."/>
            <person name="Shtratnikova V."/>
            <person name="Makarenko M."/>
            <person name="Klepikova A."/>
            <person name="Omelchenko D."/>
            <person name="Novikova G."/>
            <person name="Obukhova E."/>
            <person name="Bogdanov V."/>
            <person name="Penin A."/>
            <person name="Logacheva M."/>
        </authorList>
    </citation>
    <scope>NUCLEOTIDE SEQUENCE</scope>
    <source>
        <strain evidence="1">Hsosn_3</strain>
        <tissue evidence="1">Leaf</tissue>
    </source>
</reference>
<gene>
    <name evidence="1" type="ORF">POM88_021279</name>
</gene>
<reference evidence="1" key="2">
    <citation type="submission" date="2023-05" db="EMBL/GenBank/DDBJ databases">
        <authorList>
            <person name="Schelkunov M.I."/>
        </authorList>
    </citation>
    <scope>NUCLEOTIDE SEQUENCE</scope>
    <source>
        <strain evidence="1">Hsosn_3</strain>
        <tissue evidence="1">Leaf</tissue>
    </source>
</reference>
<keyword evidence="2" id="KW-1185">Reference proteome</keyword>
<dbReference type="Proteomes" id="UP001237642">
    <property type="component" value="Unassembled WGS sequence"/>
</dbReference>
<sequence>MAFCERSKYIDDVYFNYRNYTICIDGVSYEVNVVSLVVRDELDWEQELELQFMLMDYVRYQDYLEAERIKAIEEREGIIHFAATMSKILHRKKAEARTNKKRNRDESSSS</sequence>
<name>A0AAD8ID26_9APIA</name>
<proteinExistence type="predicted"/>
<dbReference type="AlphaFoldDB" id="A0AAD8ID26"/>